<dbReference type="GO" id="GO:0022857">
    <property type="term" value="F:transmembrane transporter activity"/>
    <property type="evidence" value="ECO:0007669"/>
    <property type="project" value="InterPro"/>
</dbReference>
<comment type="subcellular location">
    <subcellularLocation>
        <location evidence="1">Membrane</location>
        <topology evidence="1">Multi-pass membrane protein</topology>
    </subcellularLocation>
</comment>
<feature type="transmembrane region" description="Helical" evidence="8">
    <location>
        <begin position="218"/>
        <end position="237"/>
    </location>
</feature>
<keyword evidence="10" id="KW-1185">Reference proteome</keyword>
<feature type="transmembrane region" description="Helical" evidence="8">
    <location>
        <begin position="110"/>
        <end position="133"/>
    </location>
</feature>
<keyword evidence="4 8" id="KW-0812">Transmembrane</keyword>
<keyword evidence="3 7" id="KW-0813">Transport</keyword>
<dbReference type="PANTHER" id="PTHR31806:SF1">
    <property type="entry name" value="PURINE-CYTOSINE PERMEASE FCY2-RELATED"/>
    <property type="match status" value="1"/>
</dbReference>
<dbReference type="RefSeq" id="WP_185082886.1">
    <property type="nucleotide sequence ID" value="NZ_JACHJB010000001.1"/>
</dbReference>
<evidence type="ECO:0000256" key="4">
    <source>
        <dbReference type="ARBA" id="ARBA00022692"/>
    </source>
</evidence>
<comment type="similarity">
    <text evidence="2 7">Belongs to the purine-cytosine permease (2.A.39) family.</text>
</comment>
<feature type="transmembrane region" description="Helical" evidence="8">
    <location>
        <begin position="289"/>
        <end position="314"/>
    </location>
</feature>
<feature type="transmembrane region" description="Helical" evidence="8">
    <location>
        <begin position="335"/>
        <end position="351"/>
    </location>
</feature>
<evidence type="ECO:0000256" key="1">
    <source>
        <dbReference type="ARBA" id="ARBA00004141"/>
    </source>
</evidence>
<dbReference type="EMBL" id="JACHJB010000001">
    <property type="protein sequence ID" value="MBB6344822.1"/>
    <property type="molecule type" value="Genomic_DNA"/>
</dbReference>
<name>A0A7X0EUI7_9ACTN</name>
<feature type="transmembrane region" description="Helical" evidence="8">
    <location>
        <begin position="69"/>
        <end position="89"/>
    </location>
</feature>
<evidence type="ECO:0000256" key="3">
    <source>
        <dbReference type="ARBA" id="ARBA00022448"/>
    </source>
</evidence>
<dbReference type="PANTHER" id="PTHR31806">
    <property type="entry name" value="PURINE-CYTOSINE PERMEASE FCY2-RELATED"/>
    <property type="match status" value="1"/>
</dbReference>
<protein>
    <submittedName>
        <fullName evidence="9">NCS1 nucleoside transporter family</fullName>
    </submittedName>
</protein>
<organism evidence="9 10">
    <name type="scientific">Nonomuraea muscovyensis</name>
    <dbReference type="NCBI Taxonomy" id="1124761"/>
    <lineage>
        <taxon>Bacteria</taxon>
        <taxon>Bacillati</taxon>
        <taxon>Actinomycetota</taxon>
        <taxon>Actinomycetes</taxon>
        <taxon>Streptosporangiales</taxon>
        <taxon>Streptosporangiaceae</taxon>
        <taxon>Nonomuraea</taxon>
    </lineage>
</organism>
<sequence>MSPTHATAPAGDPEAVRFDDHGIEPIPAAARDSTPWQQFWIWAGANIAPINWVLGALGVTLGLSVLETITVVAVGNLFGCAVFGLFNLMGHRTGVNQMVLGRAAFGRRGAIVPGVVQGLLTMGWVGVNTWVVLDLVLAILAQMGVHGGLGLKYLVAGLIMAVQLFLALYGFYAIRTFEKYTVPATVLLMAVMTVLAVSQTDTDWTTAAAVTPGSKFSAVTQLLTAIGIGWGISWLPYSADYSRFIRVGTPGRSVFWSTALGMYVPTVWLAALGAYLAGAGGPDDPSSLVTGLFGVMAIPVLLLIMHGPVATNILNLYSCSLAALSVGIRIARWKLTLIAGVVASAVLAVFVQADSFAQAFDHWMVSILVWISPWASIVLVDFFVLRRGRVDLPSLYGDGASPYGPVNRSAMVALGAGLVAAWSWQYGMVPATQGPIALALNGTDFSWLSGSLVAGGLYYLLARRAGRRVTDGRTRAGAEEVRSGAGSGESAL</sequence>
<accession>A0A7X0EUI7</accession>
<dbReference type="Proteomes" id="UP000583800">
    <property type="component" value="Unassembled WGS sequence"/>
</dbReference>
<evidence type="ECO:0000313" key="9">
    <source>
        <dbReference type="EMBL" id="MBB6344822.1"/>
    </source>
</evidence>
<feature type="transmembrane region" description="Helical" evidence="8">
    <location>
        <begin position="445"/>
        <end position="462"/>
    </location>
</feature>
<evidence type="ECO:0000313" key="10">
    <source>
        <dbReference type="Proteomes" id="UP000583800"/>
    </source>
</evidence>
<feature type="transmembrane region" description="Helical" evidence="8">
    <location>
        <begin position="153"/>
        <end position="173"/>
    </location>
</feature>
<evidence type="ECO:0000256" key="5">
    <source>
        <dbReference type="ARBA" id="ARBA00022989"/>
    </source>
</evidence>
<keyword evidence="6 7" id="KW-0472">Membrane</keyword>
<feature type="transmembrane region" description="Helical" evidence="8">
    <location>
        <begin position="406"/>
        <end position="425"/>
    </location>
</feature>
<dbReference type="AlphaFoldDB" id="A0A7X0EUI7"/>
<dbReference type="PIRSF" id="PIRSF002744">
    <property type="entry name" value="Pur-cyt_permease"/>
    <property type="match status" value="1"/>
</dbReference>
<dbReference type="Pfam" id="PF02133">
    <property type="entry name" value="Transp_cyt_pur"/>
    <property type="match status" value="1"/>
</dbReference>
<dbReference type="GO" id="GO:0005886">
    <property type="term" value="C:plasma membrane"/>
    <property type="evidence" value="ECO:0007669"/>
    <property type="project" value="TreeGrafter"/>
</dbReference>
<comment type="caution">
    <text evidence="9">The sequence shown here is derived from an EMBL/GenBank/DDBJ whole genome shotgun (WGS) entry which is preliminary data.</text>
</comment>
<dbReference type="Gene3D" id="1.10.4160.10">
    <property type="entry name" value="Hydantoin permease"/>
    <property type="match status" value="1"/>
</dbReference>
<feature type="transmembrane region" description="Helical" evidence="8">
    <location>
        <begin position="258"/>
        <end position="277"/>
    </location>
</feature>
<dbReference type="CDD" id="cd11484">
    <property type="entry name" value="SLC-NCS1sbd_CobB-like"/>
    <property type="match status" value="1"/>
</dbReference>
<feature type="transmembrane region" description="Helical" evidence="8">
    <location>
        <begin position="39"/>
        <end position="63"/>
    </location>
</feature>
<feature type="transmembrane region" description="Helical" evidence="8">
    <location>
        <begin position="363"/>
        <end position="385"/>
    </location>
</feature>
<keyword evidence="5 8" id="KW-1133">Transmembrane helix</keyword>
<gene>
    <name evidence="9" type="ORF">FHU36_001331</name>
</gene>
<dbReference type="InterPro" id="IPR001248">
    <property type="entry name" value="Pur-cyt_permease"/>
</dbReference>
<reference evidence="9 10" key="1">
    <citation type="submission" date="2020-08" db="EMBL/GenBank/DDBJ databases">
        <title>Sequencing the genomes of 1000 actinobacteria strains.</title>
        <authorList>
            <person name="Klenk H.-P."/>
        </authorList>
    </citation>
    <scope>NUCLEOTIDE SEQUENCE [LARGE SCALE GENOMIC DNA]</scope>
    <source>
        <strain evidence="9 10">DSM 45913</strain>
    </source>
</reference>
<feature type="transmembrane region" description="Helical" evidence="8">
    <location>
        <begin position="180"/>
        <end position="198"/>
    </location>
</feature>
<evidence type="ECO:0000256" key="8">
    <source>
        <dbReference type="SAM" id="Phobius"/>
    </source>
</evidence>
<evidence type="ECO:0000256" key="2">
    <source>
        <dbReference type="ARBA" id="ARBA00008974"/>
    </source>
</evidence>
<dbReference type="InterPro" id="IPR026030">
    <property type="entry name" value="Pur-cyt_permease_Fcy2/21/22"/>
</dbReference>
<evidence type="ECO:0000256" key="6">
    <source>
        <dbReference type="ARBA" id="ARBA00023136"/>
    </source>
</evidence>
<proteinExistence type="inferred from homology"/>
<evidence type="ECO:0000256" key="7">
    <source>
        <dbReference type="PIRNR" id="PIRNR002744"/>
    </source>
</evidence>